<evidence type="ECO:0000256" key="1">
    <source>
        <dbReference type="ARBA" id="ARBA00001942"/>
    </source>
</evidence>
<dbReference type="Gene3D" id="3.40.50.740">
    <property type="match status" value="1"/>
</dbReference>
<gene>
    <name evidence="8" type="ORF">DJ90_3780</name>
</gene>
<dbReference type="PATRIC" id="fig|44252.3.peg.589"/>
<dbReference type="GO" id="GO:0016020">
    <property type="term" value="C:membrane"/>
    <property type="evidence" value="ECO:0007669"/>
    <property type="project" value="TreeGrafter"/>
</dbReference>
<evidence type="ECO:0000313" key="9">
    <source>
        <dbReference type="Proteomes" id="UP000029278"/>
    </source>
</evidence>
<dbReference type="SUPFAM" id="SSF50692">
    <property type="entry name" value="ADC-like"/>
    <property type="match status" value="1"/>
</dbReference>
<dbReference type="EMBL" id="JMQA01000008">
    <property type="protein sequence ID" value="KFN11504.1"/>
    <property type="molecule type" value="Genomic_DNA"/>
</dbReference>
<feature type="domain" description="4Fe-4S Mo/W bis-MGD-type" evidence="7">
    <location>
        <begin position="11"/>
        <end position="71"/>
    </location>
</feature>
<dbReference type="STRING" id="44252.DJ90_3780"/>
<dbReference type="Proteomes" id="UP000029278">
    <property type="component" value="Unassembled WGS sequence"/>
</dbReference>
<dbReference type="AlphaFoldDB" id="A0A090ZJI8"/>
<evidence type="ECO:0000256" key="4">
    <source>
        <dbReference type="ARBA" id="ARBA00023004"/>
    </source>
</evidence>
<dbReference type="PANTHER" id="PTHR43105">
    <property type="entry name" value="RESPIRATORY NITRATE REDUCTASE"/>
    <property type="match status" value="1"/>
</dbReference>
<dbReference type="Gene3D" id="2.40.40.20">
    <property type="match status" value="1"/>
</dbReference>
<dbReference type="HOGENOM" id="CLU_000422_13_4_9"/>
<evidence type="ECO:0000313" key="8">
    <source>
        <dbReference type="EMBL" id="KFN11504.1"/>
    </source>
</evidence>
<keyword evidence="9" id="KW-1185">Reference proteome</keyword>
<dbReference type="PROSITE" id="PS51669">
    <property type="entry name" value="4FE4S_MOW_BIS_MGD"/>
    <property type="match status" value="1"/>
</dbReference>
<feature type="region of interest" description="Disordered" evidence="6">
    <location>
        <begin position="587"/>
        <end position="655"/>
    </location>
</feature>
<dbReference type="SMART" id="SM00926">
    <property type="entry name" value="Molybdop_Fe4S4"/>
    <property type="match status" value="1"/>
</dbReference>
<name>A0A090ZJI8_PAEMA</name>
<dbReference type="PANTHER" id="PTHR43105:SF10">
    <property type="entry name" value="NADH-QUINONE OXIDOREDUCTASE SUBUNIT G"/>
    <property type="match status" value="1"/>
</dbReference>
<evidence type="ECO:0000256" key="3">
    <source>
        <dbReference type="ARBA" id="ARBA00022723"/>
    </source>
</evidence>
<dbReference type="InterPro" id="IPR009010">
    <property type="entry name" value="Asp_de-COase-like_dom_sf"/>
</dbReference>
<dbReference type="GO" id="GO:0043546">
    <property type="term" value="F:molybdopterin cofactor binding"/>
    <property type="evidence" value="ECO:0007669"/>
    <property type="project" value="InterPro"/>
</dbReference>
<feature type="compositionally biased region" description="Gly residues" evidence="6">
    <location>
        <begin position="609"/>
        <end position="622"/>
    </location>
</feature>
<dbReference type="GO" id="GO:0051539">
    <property type="term" value="F:4 iron, 4 sulfur cluster binding"/>
    <property type="evidence" value="ECO:0007669"/>
    <property type="project" value="UniProtKB-KW"/>
</dbReference>
<keyword evidence="2" id="KW-0004">4Fe-4S</keyword>
<dbReference type="Pfam" id="PF00384">
    <property type="entry name" value="Molybdopterin"/>
    <property type="match status" value="1"/>
</dbReference>
<organism evidence="8 9">
    <name type="scientific">Paenibacillus macerans</name>
    <name type="common">Bacillus macerans</name>
    <dbReference type="NCBI Taxonomy" id="44252"/>
    <lineage>
        <taxon>Bacteria</taxon>
        <taxon>Bacillati</taxon>
        <taxon>Bacillota</taxon>
        <taxon>Bacilli</taxon>
        <taxon>Bacillales</taxon>
        <taxon>Paenibacillaceae</taxon>
        <taxon>Paenibacillus</taxon>
    </lineage>
</organism>
<keyword evidence="3" id="KW-0479">Metal-binding</keyword>
<dbReference type="PIRSF" id="PIRSF036643">
    <property type="entry name" value="FDH_alpha"/>
    <property type="match status" value="1"/>
</dbReference>
<dbReference type="InterPro" id="IPR006963">
    <property type="entry name" value="Mopterin_OxRdtase_4Fe-4S_dom"/>
</dbReference>
<comment type="caution">
    <text evidence="8">The sequence shown here is derived from an EMBL/GenBank/DDBJ whole genome shotgun (WGS) entry which is preliminary data.</text>
</comment>
<feature type="region of interest" description="Disordered" evidence="6">
    <location>
        <begin position="98"/>
        <end position="120"/>
    </location>
</feature>
<keyword evidence="4" id="KW-0408">Iron</keyword>
<reference evidence="8 9" key="1">
    <citation type="submission" date="2014-04" db="EMBL/GenBank/DDBJ databases">
        <authorList>
            <person name="Bishop-Lilly K.A."/>
            <person name="Broomall S.M."/>
            <person name="Chain P.S."/>
            <person name="Chertkov O."/>
            <person name="Coyne S.R."/>
            <person name="Daligault H.E."/>
            <person name="Davenport K.W."/>
            <person name="Erkkila T."/>
            <person name="Frey K.G."/>
            <person name="Gibbons H.S."/>
            <person name="Gu W."/>
            <person name="Jaissle J."/>
            <person name="Johnson S.L."/>
            <person name="Koroleva G.I."/>
            <person name="Ladner J.T."/>
            <person name="Lo C.-C."/>
            <person name="Minogue T.D."/>
            <person name="Munk C."/>
            <person name="Palacios G.F."/>
            <person name="Redden C.L."/>
            <person name="Rosenzweig C.N."/>
            <person name="Scholz M.B."/>
            <person name="Teshima H."/>
            <person name="Xu Y."/>
        </authorList>
    </citation>
    <scope>NUCLEOTIDE SEQUENCE [LARGE SCALE GENOMIC DNA]</scope>
    <source>
        <strain evidence="8 9">8244</strain>
    </source>
</reference>
<dbReference type="Pfam" id="PF01568">
    <property type="entry name" value="Molydop_binding"/>
    <property type="match status" value="1"/>
</dbReference>
<dbReference type="Gene3D" id="2.20.25.90">
    <property type="entry name" value="ADC-like domains"/>
    <property type="match status" value="1"/>
</dbReference>
<dbReference type="GO" id="GO:0046872">
    <property type="term" value="F:metal ion binding"/>
    <property type="evidence" value="ECO:0007669"/>
    <property type="project" value="UniProtKB-KW"/>
</dbReference>
<comment type="cofactor">
    <cofactor evidence="1">
        <name>Mo-bis(molybdopterin guanine dinucleotide)</name>
        <dbReference type="ChEBI" id="CHEBI:60539"/>
    </cofactor>
</comment>
<dbReference type="InterPro" id="IPR050123">
    <property type="entry name" value="Prok_molybdopt-oxidoreductase"/>
</dbReference>
<dbReference type="GO" id="GO:0003954">
    <property type="term" value="F:NADH dehydrogenase activity"/>
    <property type="evidence" value="ECO:0007669"/>
    <property type="project" value="TreeGrafter"/>
</dbReference>
<dbReference type="InterPro" id="IPR006657">
    <property type="entry name" value="MoPterin_dinucl-bd_dom"/>
</dbReference>
<feature type="compositionally biased region" description="Low complexity" evidence="6">
    <location>
        <begin position="98"/>
        <end position="116"/>
    </location>
</feature>
<evidence type="ECO:0000256" key="6">
    <source>
        <dbReference type="SAM" id="MobiDB-lite"/>
    </source>
</evidence>
<evidence type="ECO:0000256" key="2">
    <source>
        <dbReference type="ARBA" id="ARBA00022485"/>
    </source>
</evidence>
<dbReference type="GO" id="GO:0022904">
    <property type="term" value="P:respiratory electron transport chain"/>
    <property type="evidence" value="ECO:0007669"/>
    <property type="project" value="TreeGrafter"/>
</dbReference>
<protein>
    <submittedName>
        <fullName evidence="8">Molybdopterin oxidoreductase Fe4S4 domain protein</fullName>
    </submittedName>
</protein>
<dbReference type="Gene3D" id="3.40.228.10">
    <property type="entry name" value="Dimethylsulfoxide Reductase, domain 2"/>
    <property type="match status" value="1"/>
</dbReference>
<sequence length="875" mass="91921">MTLIPTAANPDGRLRTHCCFCSMQCGIDLHPAGKAADALGYEAKPSPDFPVATGKLCQKGLHSITHAAHPGRILVPHRRQEESGDGGRFLPGGAFGAAGRSAGAARRRTTPGAAGPSPAWRPASWTEALDDIASRILRLQEQHGPDSVAVFGGGSLTNEVCYLLGKFARVALRTRYVDYNGRYCMSSAAAAQQRAFGIDRGLNFPLDDIPKAKYIILAGTNIAECQPTMMPYLLAAKKQGAVLVTIDPRQTLTSKIADIHITLQPGHDSLLVGGMLHVLLEENLYDAEFVSARTEGLEEVREAVRPFPPERVAALTGVAEETIRAVARGFAAAETGIVLTARGLEQQVNGVEHTLQYINLCLLAGHIGKPGSGFGSVTGQANGQGGREHGLKADQLPGYRSIEDPGAREHVARVWGIDPAELPGKGVSAYELFGKILDGGIKAMIILGSNPVVSSPNNARVAEALGKLELLVVVDLFETETAAYADWLLPGTSFLEAEGTLTNLEGRVFHRPQAFAPAGDSLPDYRFLCALAERLGRGRYFRYTSVSDVFDELCRASAGGIADYSGMSYSRLKEAQGLFWPCPAAGEEEAAKPAGQPEERRAGGASETAGGGAAAEGGGGHCAGPAAEGEGSHCAGPAAEGGGSHCAGPAAEGEGSHCAGSAFGDKARLRAGAAAEAANGNGLEAAIGAEPGAVPAAAALRGGGHPGTPRLFAGGVFPRAGGRARLHGITPRPPAESADPDYPYLLTTGRLAGHYLSGAQTRRTEALAKKAPEPVAELHPALAEQLRLRQGERVRLTTRRGSLELTARLAPGIHPKTVFVPFHWGGELAVNRLTNDALHPISRMPEFKICAVRMERVEPVNDPEVPETEQLEKIQ</sequence>
<dbReference type="CDD" id="cd00508">
    <property type="entry name" value="MopB_CT_Fdh-Nap-like"/>
    <property type="match status" value="1"/>
</dbReference>
<dbReference type="RefSeq" id="WP_051985760.1">
    <property type="nucleotide sequence ID" value="NZ_KN125580.1"/>
</dbReference>
<dbReference type="InterPro" id="IPR006656">
    <property type="entry name" value="Mopterin_OxRdtase"/>
</dbReference>
<dbReference type="SUPFAM" id="SSF53706">
    <property type="entry name" value="Formate dehydrogenase/DMSO reductase, domains 1-3"/>
    <property type="match status" value="1"/>
</dbReference>
<proteinExistence type="predicted"/>
<evidence type="ECO:0000259" key="7">
    <source>
        <dbReference type="PROSITE" id="PS51669"/>
    </source>
</evidence>
<evidence type="ECO:0000256" key="5">
    <source>
        <dbReference type="ARBA" id="ARBA00023014"/>
    </source>
</evidence>
<keyword evidence="5" id="KW-0411">Iron-sulfur</keyword>
<accession>A0A090ZJI8</accession>
<dbReference type="Pfam" id="PF04879">
    <property type="entry name" value="Molybdop_Fe4S4"/>
    <property type="match status" value="1"/>
</dbReference>